<feature type="domain" description="Dicarboxylate carrier MatC N-terminal" evidence="2">
    <location>
        <begin position="1"/>
        <end position="147"/>
    </location>
</feature>
<reference evidence="3 4" key="1">
    <citation type="submission" date="2019-07" db="EMBL/GenBank/DDBJ databases">
        <authorList>
            <person name="Brisse S."/>
            <person name="Rodrigues C."/>
            <person name="Thorpe H."/>
        </authorList>
    </citation>
    <scope>NUCLEOTIDE SEQUENCE [LARGE SCALE GENOMIC DNA]</scope>
    <source>
        <strain evidence="3">SB6408</strain>
    </source>
</reference>
<feature type="transmembrane region" description="Helical" evidence="1">
    <location>
        <begin position="221"/>
        <end position="251"/>
    </location>
</feature>
<dbReference type="AlphaFoldDB" id="A0A564MHE4"/>
<keyword evidence="1" id="KW-1133">Transmembrane helix</keyword>
<keyword evidence="1" id="KW-0472">Membrane</keyword>
<organism evidence="3 4">
    <name type="scientific">Klebsiella spallanzanii</name>
    <dbReference type="NCBI Taxonomy" id="2587528"/>
    <lineage>
        <taxon>Bacteria</taxon>
        <taxon>Pseudomonadati</taxon>
        <taxon>Pseudomonadota</taxon>
        <taxon>Gammaproteobacteria</taxon>
        <taxon>Enterobacterales</taxon>
        <taxon>Enterobacteriaceae</taxon>
        <taxon>Klebsiella/Raoultella group</taxon>
        <taxon>Klebsiella</taxon>
    </lineage>
</organism>
<evidence type="ECO:0000313" key="4">
    <source>
        <dbReference type="Proteomes" id="UP000318370"/>
    </source>
</evidence>
<keyword evidence="1" id="KW-0812">Transmembrane</keyword>
<name>A0A564MHE4_9ENTR</name>
<feature type="transmembrane region" description="Helical" evidence="1">
    <location>
        <begin position="307"/>
        <end position="330"/>
    </location>
</feature>
<feature type="transmembrane region" description="Helical" evidence="1">
    <location>
        <begin position="55"/>
        <end position="71"/>
    </location>
</feature>
<feature type="transmembrane region" description="Helical" evidence="1">
    <location>
        <begin position="394"/>
        <end position="418"/>
    </location>
</feature>
<dbReference type="Pfam" id="PF07158">
    <property type="entry name" value="MatC_N"/>
    <property type="match status" value="1"/>
</dbReference>
<evidence type="ECO:0000256" key="1">
    <source>
        <dbReference type="SAM" id="Phobius"/>
    </source>
</evidence>
<dbReference type="RefSeq" id="WP_025713330.1">
    <property type="nucleotide sequence ID" value="NZ_CABGGU010000131.1"/>
</dbReference>
<evidence type="ECO:0000313" key="3">
    <source>
        <dbReference type="EMBL" id="VUS91722.1"/>
    </source>
</evidence>
<dbReference type="Proteomes" id="UP000318370">
    <property type="component" value="Unassembled WGS sequence"/>
</dbReference>
<sequence>MAIQILSLFFLIFAIVLGFFKKTNIGFVAFGCVLILSTIGGLKASVVLACFPEKLFITLLGTMFFFCLLQQNQTLELLSRKMVVAVGKQAWLIPIIIYLVSWGLSAAGPGAISVQSVMIIFAVSLAVQMNASPVLLGSMAILGAVGGTTSPIALSGIIVTDITNSLGYHGVAQPVFIAVSIVNFICAMLLYVGFKGYALNAGNLNSIPQLPKFNKKQTISIVAIVALIVVVVGLRYDVGLVAFTLSLLLILCEAVDEKSAVKLIPWNVLILICGVSVLMSVTSLLGGIDLLSHFLSSLMNDKTASPLIGLTAGIMSWFSSANGVVLPTLIPTVPGIVNNIGGGISLPELVMAIVGGATVAGISPLSTGGSLILATYAQEAKVSDNALQSIFSRLFLLSFGVVVVVMIFAGVNGFKLFVTGV</sequence>
<dbReference type="InterPro" id="IPR009827">
    <property type="entry name" value="MatC_N"/>
</dbReference>
<feature type="transmembrane region" description="Helical" evidence="1">
    <location>
        <begin position="134"/>
        <end position="159"/>
    </location>
</feature>
<dbReference type="GeneID" id="69753254"/>
<dbReference type="EMBL" id="CABGHF010000027">
    <property type="protein sequence ID" value="VUS91722.1"/>
    <property type="molecule type" value="Genomic_DNA"/>
</dbReference>
<feature type="transmembrane region" description="Helical" evidence="1">
    <location>
        <begin position="350"/>
        <end position="373"/>
    </location>
</feature>
<gene>
    <name evidence="3" type="ORF">SB6408_05738</name>
</gene>
<protein>
    <recommendedName>
        <fullName evidence="2">Dicarboxylate carrier MatC N-terminal domain-containing protein</fullName>
    </recommendedName>
</protein>
<feature type="transmembrane region" description="Helical" evidence="1">
    <location>
        <begin position="91"/>
        <end position="122"/>
    </location>
</feature>
<feature type="transmembrane region" description="Helical" evidence="1">
    <location>
        <begin position="28"/>
        <end position="48"/>
    </location>
</feature>
<feature type="transmembrane region" description="Helical" evidence="1">
    <location>
        <begin position="263"/>
        <end position="286"/>
    </location>
</feature>
<evidence type="ECO:0000259" key="2">
    <source>
        <dbReference type="Pfam" id="PF07158"/>
    </source>
</evidence>
<proteinExistence type="predicted"/>
<feature type="transmembrane region" description="Helical" evidence="1">
    <location>
        <begin position="171"/>
        <end position="194"/>
    </location>
</feature>
<accession>A0A564MHE4</accession>